<organism evidence="1">
    <name type="scientific">Lepeophtheirus salmonis</name>
    <name type="common">Salmon louse</name>
    <name type="synonym">Caligus salmonis</name>
    <dbReference type="NCBI Taxonomy" id="72036"/>
    <lineage>
        <taxon>Eukaryota</taxon>
        <taxon>Metazoa</taxon>
        <taxon>Ecdysozoa</taxon>
        <taxon>Arthropoda</taxon>
        <taxon>Crustacea</taxon>
        <taxon>Multicrustacea</taxon>
        <taxon>Hexanauplia</taxon>
        <taxon>Copepoda</taxon>
        <taxon>Siphonostomatoida</taxon>
        <taxon>Caligidae</taxon>
        <taxon>Lepeophtheirus</taxon>
    </lineage>
</organism>
<dbReference type="AlphaFoldDB" id="A0A0K2SYV6"/>
<name>A0A0K2SYV6_LEPSM</name>
<protein>
    <submittedName>
        <fullName evidence="1">Uncharacterized protein</fullName>
    </submittedName>
</protein>
<evidence type="ECO:0000313" key="1">
    <source>
        <dbReference type="EMBL" id="CDW18735.1"/>
    </source>
</evidence>
<dbReference type="EMBL" id="HACA01001374">
    <property type="protein sequence ID" value="CDW18735.1"/>
    <property type="molecule type" value="Transcribed_RNA"/>
</dbReference>
<accession>A0A0K2SYV6</accession>
<proteinExistence type="predicted"/>
<reference evidence="1" key="1">
    <citation type="submission" date="2014-05" db="EMBL/GenBank/DDBJ databases">
        <authorList>
            <person name="Chronopoulou M."/>
        </authorList>
    </citation>
    <scope>NUCLEOTIDE SEQUENCE</scope>
    <source>
        <tissue evidence="1">Whole organism</tissue>
    </source>
</reference>
<sequence>MNKCFTRLVSSPLMERLFIVQVTLHIKVTCDF</sequence>